<dbReference type="AlphaFoldDB" id="A0A166PGY8"/>
<comment type="caution">
    <text evidence="1">The sequence shown here is derived from an EMBL/GenBank/DDBJ whole genome shotgun (WGS) entry which is preliminary data.</text>
</comment>
<evidence type="ECO:0000313" key="1">
    <source>
        <dbReference type="EMBL" id="KZL66758.1"/>
    </source>
</evidence>
<dbReference type="EMBL" id="LFIV01000164">
    <property type="protein sequence ID" value="KZL66758.1"/>
    <property type="molecule type" value="Genomic_DNA"/>
</dbReference>
<proteinExistence type="predicted"/>
<protein>
    <submittedName>
        <fullName evidence="1">Uncharacterized protein</fullName>
    </submittedName>
</protein>
<organism evidence="1 2">
    <name type="scientific">Colletotrichum tofieldiae</name>
    <dbReference type="NCBI Taxonomy" id="708197"/>
    <lineage>
        <taxon>Eukaryota</taxon>
        <taxon>Fungi</taxon>
        <taxon>Dikarya</taxon>
        <taxon>Ascomycota</taxon>
        <taxon>Pezizomycotina</taxon>
        <taxon>Sordariomycetes</taxon>
        <taxon>Hypocreomycetidae</taxon>
        <taxon>Glomerellales</taxon>
        <taxon>Glomerellaceae</taxon>
        <taxon>Colletotrichum</taxon>
        <taxon>Colletotrichum spaethianum species complex</taxon>
    </lineage>
</organism>
<name>A0A166PGY8_9PEZI</name>
<keyword evidence="2" id="KW-1185">Reference proteome</keyword>
<sequence>LVGLGCCVLTRWRIRTGNDILQLKLRETQSSKLLERRWFDESRKKKLALAHFYDEHSTGRLAALKLTPEGGDLADLTRLLLARTVEFRERAR</sequence>
<accession>A0A166PGY8</accession>
<evidence type="ECO:0000313" key="2">
    <source>
        <dbReference type="Proteomes" id="UP000076552"/>
    </source>
</evidence>
<gene>
    <name evidence="1" type="ORF">CT0861_09121</name>
</gene>
<dbReference type="Proteomes" id="UP000076552">
    <property type="component" value="Unassembled WGS sequence"/>
</dbReference>
<reference evidence="1 2" key="1">
    <citation type="submission" date="2015-06" db="EMBL/GenBank/DDBJ databases">
        <title>Survival trade-offs in plant roots during colonization by closely related pathogenic and mutualistic fungi.</title>
        <authorList>
            <person name="Hacquard S."/>
            <person name="Kracher B."/>
            <person name="Hiruma K."/>
            <person name="Weinman A."/>
            <person name="Muench P."/>
            <person name="Garrido Oter R."/>
            <person name="Ver Loren van Themaat E."/>
            <person name="Dallerey J.-F."/>
            <person name="Damm U."/>
            <person name="Henrissat B."/>
            <person name="Lespinet O."/>
            <person name="Thon M."/>
            <person name="Kemen E."/>
            <person name="McHardy A.C."/>
            <person name="Schulze-Lefert P."/>
            <person name="O'Connell R.J."/>
        </authorList>
    </citation>
    <scope>NUCLEOTIDE SEQUENCE [LARGE SCALE GENOMIC DNA]</scope>
    <source>
        <strain evidence="1 2">0861</strain>
    </source>
</reference>
<feature type="non-terminal residue" evidence="1">
    <location>
        <position position="1"/>
    </location>
</feature>